<accession>A0A916UGS6</accession>
<evidence type="ECO:0000256" key="5">
    <source>
        <dbReference type="ARBA" id="ARBA00013078"/>
    </source>
</evidence>
<comment type="caution">
    <text evidence="7">The sequence shown here is derived from an EMBL/GenBank/DDBJ whole genome shotgun (WGS) entry which is preliminary data.</text>
</comment>
<name>A0A916UGS6_9HYPH</name>
<dbReference type="SFLD" id="SFLDG01129">
    <property type="entry name" value="C1.5:_HAD__Beta-PGM__Phosphata"/>
    <property type="match status" value="1"/>
</dbReference>
<dbReference type="InterPro" id="IPR023214">
    <property type="entry name" value="HAD_sf"/>
</dbReference>
<dbReference type="GO" id="GO:0005829">
    <property type="term" value="C:cytosol"/>
    <property type="evidence" value="ECO:0007669"/>
    <property type="project" value="TreeGrafter"/>
</dbReference>
<dbReference type="GO" id="GO:0005975">
    <property type="term" value="P:carbohydrate metabolic process"/>
    <property type="evidence" value="ECO:0007669"/>
    <property type="project" value="InterPro"/>
</dbReference>
<keyword evidence="8" id="KW-1185">Reference proteome</keyword>
<dbReference type="CDD" id="cd07512">
    <property type="entry name" value="HAD_PGPase"/>
    <property type="match status" value="1"/>
</dbReference>
<dbReference type="Gene3D" id="3.40.50.1000">
    <property type="entry name" value="HAD superfamily/HAD-like"/>
    <property type="match status" value="1"/>
</dbReference>
<dbReference type="InterPro" id="IPR041492">
    <property type="entry name" value="HAD_2"/>
</dbReference>
<dbReference type="Pfam" id="PF13419">
    <property type="entry name" value="HAD_2"/>
    <property type="match status" value="1"/>
</dbReference>
<proteinExistence type="inferred from homology"/>
<comment type="cofactor">
    <cofactor evidence="2 6">
        <name>Mg(2+)</name>
        <dbReference type="ChEBI" id="CHEBI:18420"/>
    </cofactor>
</comment>
<comment type="catalytic activity">
    <reaction evidence="1 6">
        <text>2-phosphoglycolate + H2O = glycolate + phosphate</text>
        <dbReference type="Rhea" id="RHEA:14369"/>
        <dbReference type="ChEBI" id="CHEBI:15377"/>
        <dbReference type="ChEBI" id="CHEBI:29805"/>
        <dbReference type="ChEBI" id="CHEBI:43474"/>
        <dbReference type="ChEBI" id="CHEBI:58033"/>
        <dbReference type="EC" id="3.1.3.18"/>
    </reaction>
</comment>
<evidence type="ECO:0000256" key="3">
    <source>
        <dbReference type="ARBA" id="ARBA00004818"/>
    </source>
</evidence>
<comment type="function">
    <text evidence="6">Specifically catalyzes the dephosphorylation of 2-phosphoglycolate. Is involved in the dissimilation of the intracellular 2-phosphoglycolate formed during the DNA repair of 3'-phosphoglycolate ends, a major class of DNA lesions induced by oxidative stress.</text>
</comment>
<reference evidence="7" key="1">
    <citation type="journal article" date="2014" name="Int. J. Syst. Evol. Microbiol.">
        <title>Complete genome sequence of Corynebacterium casei LMG S-19264T (=DSM 44701T), isolated from a smear-ripened cheese.</title>
        <authorList>
            <consortium name="US DOE Joint Genome Institute (JGI-PGF)"/>
            <person name="Walter F."/>
            <person name="Albersmeier A."/>
            <person name="Kalinowski J."/>
            <person name="Ruckert C."/>
        </authorList>
    </citation>
    <scope>NUCLEOTIDE SEQUENCE</scope>
    <source>
        <strain evidence="7">CGMCC 1.12919</strain>
    </source>
</reference>
<evidence type="ECO:0000256" key="6">
    <source>
        <dbReference type="HAMAP-Rule" id="MF_00495"/>
    </source>
</evidence>
<reference evidence="7" key="2">
    <citation type="submission" date="2020-09" db="EMBL/GenBank/DDBJ databases">
        <authorList>
            <person name="Sun Q."/>
            <person name="Zhou Y."/>
        </authorList>
    </citation>
    <scope>NUCLEOTIDE SEQUENCE</scope>
    <source>
        <strain evidence="7">CGMCC 1.12919</strain>
    </source>
</reference>
<keyword evidence="6" id="KW-0119">Carbohydrate metabolism</keyword>
<dbReference type="PANTHER" id="PTHR43434">
    <property type="entry name" value="PHOSPHOGLYCOLATE PHOSPHATASE"/>
    <property type="match status" value="1"/>
</dbReference>
<dbReference type="NCBIfam" id="TIGR01449">
    <property type="entry name" value="PGP_bact"/>
    <property type="match status" value="1"/>
</dbReference>
<dbReference type="Proteomes" id="UP000637002">
    <property type="component" value="Unassembled WGS sequence"/>
</dbReference>
<dbReference type="GO" id="GO:0008967">
    <property type="term" value="F:phosphoglycolate phosphatase activity"/>
    <property type="evidence" value="ECO:0007669"/>
    <property type="project" value="UniProtKB-UniRule"/>
</dbReference>
<dbReference type="InterPro" id="IPR037512">
    <property type="entry name" value="PGPase_prok"/>
</dbReference>
<dbReference type="InterPro" id="IPR023198">
    <property type="entry name" value="PGP-like_dom2"/>
</dbReference>
<comment type="pathway">
    <text evidence="3 6">Organic acid metabolism; glycolate biosynthesis; glycolate from 2-phosphoglycolate: step 1/1.</text>
</comment>
<gene>
    <name evidence="7" type="primary">gph</name>
    <name evidence="7" type="ORF">GCM10010994_34450</name>
</gene>
<dbReference type="SFLD" id="SFLDS00003">
    <property type="entry name" value="Haloacid_Dehalogenase"/>
    <property type="match status" value="1"/>
</dbReference>
<dbReference type="HAMAP" id="MF_00495">
    <property type="entry name" value="GPH_hydrolase_bact"/>
    <property type="match status" value="1"/>
</dbReference>
<evidence type="ECO:0000313" key="8">
    <source>
        <dbReference type="Proteomes" id="UP000637002"/>
    </source>
</evidence>
<keyword evidence="6" id="KW-0378">Hydrolase</keyword>
<dbReference type="GO" id="GO:0006281">
    <property type="term" value="P:DNA repair"/>
    <property type="evidence" value="ECO:0007669"/>
    <property type="project" value="TreeGrafter"/>
</dbReference>
<dbReference type="SUPFAM" id="SSF56784">
    <property type="entry name" value="HAD-like"/>
    <property type="match status" value="1"/>
</dbReference>
<dbReference type="PANTHER" id="PTHR43434:SF1">
    <property type="entry name" value="PHOSPHOGLYCOLATE PHOSPHATASE"/>
    <property type="match status" value="1"/>
</dbReference>
<keyword evidence="6" id="KW-0479">Metal-binding</keyword>
<dbReference type="InterPro" id="IPR050155">
    <property type="entry name" value="HAD-like_hydrolase_sf"/>
</dbReference>
<dbReference type="GO" id="GO:0046295">
    <property type="term" value="P:glycolate biosynthetic process"/>
    <property type="evidence" value="ECO:0007669"/>
    <property type="project" value="UniProtKB-UniRule"/>
</dbReference>
<feature type="binding site" evidence="6">
    <location>
        <position position="12"/>
    </location>
    <ligand>
        <name>Mg(2+)</name>
        <dbReference type="ChEBI" id="CHEBI:18420"/>
    </ligand>
</feature>
<dbReference type="InterPro" id="IPR036412">
    <property type="entry name" value="HAD-like_sf"/>
</dbReference>
<keyword evidence="6" id="KW-0460">Magnesium</keyword>
<evidence type="ECO:0000313" key="7">
    <source>
        <dbReference type="EMBL" id="GGC73166.1"/>
    </source>
</evidence>
<dbReference type="AlphaFoldDB" id="A0A916UGS6"/>
<organism evidence="7 8">
    <name type="scientific">Chelatococcus reniformis</name>
    <dbReference type="NCBI Taxonomy" id="1494448"/>
    <lineage>
        <taxon>Bacteria</taxon>
        <taxon>Pseudomonadati</taxon>
        <taxon>Pseudomonadota</taxon>
        <taxon>Alphaproteobacteria</taxon>
        <taxon>Hyphomicrobiales</taxon>
        <taxon>Chelatococcaceae</taxon>
        <taxon>Chelatococcus</taxon>
    </lineage>
</organism>
<dbReference type="GO" id="GO:0046872">
    <property type="term" value="F:metal ion binding"/>
    <property type="evidence" value="ECO:0007669"/>
    <property type="project" value="UniProtKB-KW"/>
</dbReference>
<dbReference type="EC" id="3.1.3.18" evidence="5 6"/>
<feature type="active site" description="Nucleophile" evidence="6">
    <location>
        <position position="10"/>
    </location>
</feature>
<dbReference type="RefSeq" id="WP_188610422.1">
    <property type="nucleotide sequence ID" value="NZ_BMGG01000006.1"/>
</dbReference>
<comment type="similarity">
    <text evidence="4 6">Belongs to the HAD-like hydrolase superfamily. CbbY/CbbZ/Gph/YieH family.</text>
</comment>
<evidence type="ECO:0000256" key="4">
    <source>
        <dbReference type="ARBA" id="ARBA00006171"/>
    </source>
</evidence>
<feature type="binding site" evidence="6">
    <location>
        <position position="10"/>
    </location>
    <ligand>
        <name>Mg(2+)</name>
        <dbReference type="ChEBI" id="CHEBI:18420"/>
    </ligand>
</feature>
<dbReference type="EMBL" id="BMGG01000006">
    <property type="protein sequence ID" value="GGC73166.1"/>
    <property type="molecule type" value="Genomic_DNA"/>
</dbReference>
<protein>
    <recommendedName>
        <fullName evidence="5 6">Phosphoglycolate phosphatase</fullName>
        <shortName evidence="6">PGP</shortName>
        <shortName evidence="6">PGPase</shortName>
        <ecNumber evidence="5 6">3.1.3.18</ecNumber>
    </recommendedName>
</protein>
<sequence>MSPPPILVLDLDGTLIDTAPDLVLTLNAVLAQEGRAPLSLAQVRSMVGAGAKALLVRGLAAAGDQVAPERLEALYQDFLAHYRAHIADASVPFPGALASLDRFDQAGWRLAVCTNKLEGLARSLLGTLGLADRFAAICGGDTFAQHKPDPRHLTGTIGRAGGAVERAVMVGDSSADIVAAQAAGVPVVGMTFGYTDTPVAELGPDAVLDHFDDLFDTAHRLLEHRERKPARP</sequence>
<evidence type="ECO:0000256" key="2">
    <source>
        <dbReference type="ARBA" id="ARBA00001946"/>
    </source>
</evidence>
<feature type="binding site" evidence="6">
    <location>
        <position position="172"/>
    </location>
    <ligand>
        <name>Mg(2+)</name>
        <dbReference type="ChEBI" id="CHEBI:18420"/>
    </ligand>
</feature>
<dbReference type="Gene3D" id="1.10.150.240">
    <property type="entry name" value="Putative phosphatase, domain 2"/>
    <property type="match status" value="1"/>
</dbReference>
<evidence type="ECO:0000256" key="1">
    <source>
        <dbReference type="ARBA" id="ARBA00000830"/>
    </source>
</evidence>